<dbReference type="SMART" id="SM00862">
    <property type="entry name" value="Trans_reg_C"/>
    <property type="match status" value="1"/>
</dbReference>
<dbReference type="Pfam" id="PF00486">
    <property type="entry name" value="Trans_reg_C"/>
    <property type="match status" value="1"/>
</dbReference>
<feature type="domain" description="OmpR/PhoB-type" evidence="3">
    <location>
        <begin position="3"/>
        <end position="101"/>
    </location>
</feature>
<dbReference type="PROSITE" id="PS51755">
    <property type="entry name" value="OMPR_PHOB"/>
    <property type="match status" value="1"/>
</dbReference>
<proteinExistence type="predicted"/>
<gene>
    <name evidence="4" type="ORF">BEL05_03485</name>
</gene>
<organism evidence="4 5">
    <name type="scientific">Shewanella colwelliana</name>
    <name type="common">Alteromonas colwelliana</name>
    <dbReference type="NCBI Taxonomy" id="23"/>
    <lineage>
        <taxon>Bacteria</taxon>
        <taxon>Pseudomonadati</taxon>
        <taxon>Pseudomonadota</taxon>
        <taxon>Gammaproteobacteria</taxon>
        <taxon>Alteromonadales</taxon>
        <taxon>Shewanellaceae</taxon>
        <taxon>Shewanella</taxon>
    </lineage>
</organism>
<dbReference type="InterPro" id="IPR001867">
    <property type="entry name" value="OmpR/PhoB-type_DNA-bd"/>
</dbReference>
<dbReference type="InterPro" id="IPR036388">
    <property type="entry name" value="WH-like_DNA-bd_sf"/>
</dbReference>
<dbReference type="Gene3D" id="1.25.40.10">
    <property type="entry name" value="Tetratricopeptide repeat domain"/>
    <property type="match status" value="1"/>
</dbReference>
<dbReference type="GO" id="GO:0006355">
    <property type="term" value="P:regulation of DNA-templated transcription"/>
    <property type="evidence" value="ECO:0007669"/>
    <property type="project" value="InterPro"/>
</dbReference>
<sequence length="1097" mass="122353">MDETYFFFGEWQITPSANSLRRGDILKQLEPKAMDVLQLLCRHDGEVLSSDEIVSQCWPASEVGDNPLHKIINQLRRAFGDNATNPSYIETIRKRGYRTLAKVTFPIGTEQAVSEQSWHAGSPFPGLQAYGPEHAAVFFGRSDQVTTLLDRIAQQIQFGRGFCLVLGPSGSGKSSLVNAGIMPNLMAQQGYNGLKAVSYACFDLADASSEQLLLSLASVMLDWELADTPVFDGLSSDTLAQLLRSNPQSVVDCCQAALRENADHLSVLALFIDRLEVLLSSPLFTEVERHLFIELIELFASSGCVLVISACRNDFYPLLVEYPSLMAGKSRGAHFDLAPPSRHELLQMVRLPAIAANLNWEFDPLSATPLDELLCAEAAGNPDTLPMLQYMLQALYLQRSDDDQLKASVYHQLGGIEGAIGKNAEEAIAALNPKQQACLPKVLSLLVTLREDEKSITSRSARWAELANESEKRLVQAMVDSRLFVSHLQHGEACFSIAHEALLRCWPRVTAWIEAHHDSLSIKSRLFHLSQRWLSEDKQSAYLLADGKPLHEADALRLNPFFSLDQRELEFIAASKRRAAIRRWTGRVTIALLCSLTFISILMSVKSFNAEQEATQKRLAAENLLGFMVGDFADKLRSIGRMDLLDGISNKALEYFAGASLLETDSHLSFEAKFQHAQTLEAIGEVAYSRDNITEATEALLAARDSLLKLLRVDDSNLELLKTLGANSFWLGQIQYDAKNWQAAEPYFQAYRAYSDTMLLKAPQDQEALMELSYALNSLGSIAMNLKQFSIARQHFERSLVLKQQAVAKNPSNISLLADVADTRSWLASAALSNGELQLSINEHQSIQAEFASMPLEIKTDAYLAEILALSYHSISLQYQYRGHYHLAWNSAVESHELIQTLLGVDAENQVWARRMFMIKLHLLGLKLDYPQSDELDLFNVDQLIEQMASAEQSFSDGIKTQRLRYGFYAFLVRYALKSNDIEASKRWLAKAKHISFQLLGSDADEAEYKLSAARVELLAASIALAENPFSDVTVACMAAKAYLSDIVEVDKDPKYVVAYVDALRCLEQLDDEKEISDLIVNERIVETMFVQPKGSE</sequence>
<reference evidence="4 5" key="1">
    <citation type="submission" date="2016-07" db="EMBL/GenBank/DDBJ databases">
        <title>Whole-genome of two Shewanella species isolated from a digestive organ of sea cucumber Apostichopus japonicus Selenka 1867.</title>
        <authorList>
            <person name="Hong H.-H."/>
            <person name="Choi H."/>
            <person name="Cheon S."/>
            <person name="Oh J.-S."/>
            <person name="Lee H.-G."/>
            <person name="Park C."/>
        </authorList>
    </citation>
    <scope>NUCLEOTIDE SEQUENCE [LARGE SCALE GENOMIC DNA]</scope>
    <source>
        <strain evidence="4 5">CSB03KR</strain>
    </source>
</reference>
<dbReference type="RefSeq" id="WP_069672030.1">
    <property type="nucleotide sequence ID" value="NZ_JAWWDQ010000003.1"/>
</dbReference>
<name>A0A1E5INH2_SHECO</name>
<dbReference type="OrthoDB" id="9782895at2"/>
<dbReference type="Gene3D" id="1.10.10.10">
    <property type="entry name" value="Winged helix-like DNA-binding domain superfamily/Winged helix DNA-binding domain"/>
    <property type="match status" value="1"/>
</dbReference>
<dbReference type="Pfam" id="PF20703">
    <property type="entry name" value="nSTAND1"/>
    <property type="match status" value="1"/>
</dbReference>
<dbReference type="InterPro" id="IPR011990">
    <property type="entry name" value="TPR-like_helical_dom_sf"/>
</dbReference>
<dbReference type="EMBL" id="MCBT01000048">
    <property type="protein sequence ID" value="OEG72071.1"/>
    <property type="molecule type" value="Genomic_DNA"/>
</dbReference>
<accession>A0A1E5INH2</accession>
<dbReference type="InterPro" id="IPR016032">
    <property type="entry name" value="Sig_transdc_resp-reg_C-effctor"/>
</dbReference>
<evidence type="ECO:0000256" key="1">
    <source>
        <dbReference type="ARBA" id="ARBA00023125"/>
    </source>
</evidence>
<dbReference type="Proteomes" id="UP000095230">
    <property type="component" value="Unassembled WGS sequence"/>
</dbReference>
<dbReference type="SUPFAM" id="SSF46894">
    <property type="entry name" value="C-terminal effector domain of the bipartite response regulators"/>
    <property type="match status" value="1"/>
</dbReference>
<evidence type="ECO:0000313" key="5">
    <source>
        <dbReference type="Proteomes" id="UP000095230"/>
    </source>
</evidence>
<dbReference type="GO" id="GO:0000160">
    <property type="term" value="P:phosphorelay signal transduction system"/>
    <property type="evidence" value="ECO:0007669"/>
    <property type="project" value="InterPro"/>
</dbReference>
<evidence type="ECO:0000313" key="4">
    <source>
        <dbReference type="EMBL" id="OEG72071.1"/>
    </source>
</evidence>
<dbReference type="InterPro" id="IPR049052">
    <property type="entry name" value="nSTAND1"/>
</dbReference>
<protein>
    <submittedName>
        <fullName evidence="4">Transcriptional regulator</fullName>
    </submittedName>
</protein>
<comment type="caution">
    <text evidence="4">The sequence shown here is derived from an EMBL/GenBank/DDBJ whole genome shotgun (WGS) entry which is preliminary data.</text>
</comment>
<dbReference type="AlphaFoldDB" id="A0A1E5INH2"/>
<dbReference type="CDD" id="cd00383">
    <property type="entry name" value="trans_reg_C"/>
    <property type="match status" value="1"/>
</dbReference>
<feature type="DNA-binding region" description="OmpR/PhoB-type" evidence="2">
    <location>
        <begin position="3"/>
        <end position="101"/>
    </location>
</feature>
<dbReference type="STRING" id="23.BEL05_03485"/>
<dbReference type="PANTHER" id="PTHR47691">
    <property type="entry name" value="REGULATOR-RELATED"/>
    <property type="match status" value="1"/>
</dbReference>
<evidence type="ECO:0000256" key="2">
    <source>
        <dbReference type="PROSITE-ProRule" id="PRU01091"/>
    </source>
</evidence>
<dbReference type="SUPFAM" id="SSF52540">
    <property type="entry name" value="P-loop containing nucleoside triphosphate hydrolases"/>
    <property type="match status" value="1"/>
</dbReference>
<dbReference type="InterPro" id="IPR027417">
    <property type="entry name" value="P-loop_NTPase"/>
</dbReference>
<dbReference type="PANTHER" id="PTHR47691:SF3">
    <property type="entry name" value="HTH-TYPE TRANSCRIPTIONAL REGULATOR RV0890C-RELATED"/>
    <property type="match status" value="1"/>
</dbReference>
<evidence type="ECO:0000259" key="3">
    <source>
        <dbReference type="PROSITE" id="PS51755"/>
    </source>
</evidence>
<dbReference type="GO" id="GO:0003677">
    <property type="term" value="F:DNA binding"/>
    <property type="evidence" value="ECO:0007669"/>
    <property type="project" value="UniProtKB-UniRule"/>
</dbReference>
<keyword evidence="1 2" id="KW-0238">DNA-binding</keyword>